<accession>R7Z1D2</accession>
<dbReference type="AlphaFoldDB" id="R7Z1D2"/>
<dbReference type="GO" id="GO:0020037">
    <property type="term" value="F:heme binding"/>
    <property type="evidence" value="ECO:0007669"/>
    <property type="project" value="InterPro"/>
</dbReference>
<evidence type="ECO:0000256" key="1">
    <source>
        <dbReference type="ARBA" id="ARBA00001971"/>
    </source>
</evidence>
<evidence type="ECO:0000313" key="8">
    <source>
        <dbReference type="EMBL" id="EON67962.1"/>
    </source>
</evidence>
<evidence type="ECO:0000256" key="5">
    <source>
        <dbReference type="ARBA" id="ARBA00023004"/>
    </source>
</evidence>
<keyword evidence="3 7" id="KW-0479">Metal-binding</keyword>
<dbReference type="InterPro" id="IPR001128">
    <property type="entry name" value="Cyt_P450"/>
</dbReference>
<evidence type="ECO:0008006" key="10">
    <source>
        <dbReference type="Google" id="ProtNLM"/>
    </source>
</evidence>
<evidence type="ECO:0000256" key="4">
    <source>
        <dbReference type="ARBA" id="ARBA00023002"/>
    </source>
</evidence>
<evidence type="ECO:0000256" key="2">
    <source>
        <dbReference type="ARBA" id="ARBA00010617"/>
    </source>
</evidence>
<dbReference type="GO" id="GO:0016705">
    <property type="term" value="F:oxidoreductase activity, acting on paired donors, with incorporation or reduction of molecular oxygen"/>
    <property type="evidence" value="ECO:0007669"/>
    <property type="project" value="InterPro"/>
</dbReference>
<reference evidence="9" key="1">
    <citation type="submission" date="2012-06" db="EMBL/GenBank/DDBJ databases">
        <title>The genome sequence of Coniosporium apollinis CBS 100218.</title>
        <authorList>
            <consortium name="The Broad Institute Genome Sequencing Platform"/>
            <person name="Cuomo C."/>
            <person name="Gorbushina A."/>
            <person name="Noack S."/>
            <person name="Walker B."/>
            <person name="Young S.K."/>
            <person name="Zeng Q."/>
            <person name="Gargeya S."/>
            <person name="Fitzgerald M."/>
            <person name="Haas B."/>
            <person name="Abouelleil A."/>
            <person name="Alvarado L."/>
            <person name="Arachchi H.M."/>
            <person name="Berlin A.M."/>
            <person name="Chapman S.B."/>
            <person name="Goldberg J."/>
            <person name="Griggs A."/>
            <person name="Gujja S."/>
            <person name="Hansen M."/>
            <person name="Howarth C."/>
            <person name="Imamovic A."/>
            <person name="Larimer J."/>
            <person name="McCowan C."/>
            <person name="Montmayeur A."/>
            <person name="Murphy C."/>
            <person name="Neiman D."/>
            <person name="Pearson M."/>
            <person name="Priest M."/>
            <person name="Roberts A."/>
            <person name="Saif S."/>
            <person name="Shea T."/>
            <person name="Sisk P."/>
            <person name="Sykes S."/>
            <person name="Wortman J."/>
            <person name="Nusbaum C."/>
            <person name="Birren B."/>
        </authorList>
    </citation>
    <scope>NUCLEOTIDE SEQUENCE [LARGE SCALE GENOMIC DNA]</scope>
    <source>
        <strain evidence="9">CBS 100218</strain>
    </source>
</reference>
<feature type="binding site" description="axial binding residue" evidence="7">
    <location>
        <position position="81"/>
    </location>
    <ligand>
        <name>heme</name>
        <dbReference type="ChEBI" id="CHEBI:30413"/>
    </ligand>
    <ligandPart>
        <name>Fe</name>
        <dbReference type="ChEBI" id="CHEBI:18248"/>
    </ligandPart>
</feature>
<dbReference type="OMA" id="RIHINIW"/>
<sequence length="138" mass="15899">MRLHPPVPSGVQRMTPPEGLRVGDTFIPGNAIVQIPYHTIFGDERNFEQPDAYIPERWTTRKELVHNAFVFVPFSVGRYSCIGKQLGLMEIRYVVAQVVRRYNMELALEQTPKMFLDSKKDTFTLALGPLYLVFTPRK</sequence>
<dbReference type="GeneID" id="19904419"/>
<dbReference type="Gene3D" id="1.10.630.10">
    <property type="entry name" value="Cytochrome P450"/>
    <property type="match status" value="1"/>
</dbReference>
<dbReference type="Pfam" id="PF00067">
    <property type="entry name" value="p450"/>
    <property type="match status" value="1"/>
</dbReference>
<comment type="similarity">
    <text evidence="2">Belongs to the cytochrome P450 family.</text>
</comment>
<dbReference type="STRING" id="1168221.R7Z1D2"/>
<dbReference type="InterPro" id="IPR036396">
    <property type="entry name" value="Cyt_P450_sf"/>
</dbReference>
<dbReference type="EMBL" id="JH767592">
    <property type="protein sequence ID" value="EON67962.1"/>
    <property type="molecule type" value="Genomic_DNA"/>
</dbReference>
<name>R7Z1D2_CONA1</name>
<keyword evidence="4" id="KW-0560">Oxidoreductase</keyword>
<evidence type="ECO:0000256" key="6">
    <source>
        <dbReference type="ARBA" id="ARBA00023033"/>
    </source>
</evidence>
<keyword evidence="6" id="KW-0503">Monooxygenase</keyword>
<keyword evidence="9" id="KW-1185">Reference proteome</keyword>
<dbReference type="SUPFAM" id="SSF48264">
    <property type="entry name" value="Cytochrome P450"/>
    <property type="match status" value="1"/>
</dbReference>
<dbReference type="PRINTS" id="PR00463">
    <property type="entry name" value="EP450I"/>
</dbReference>
<dbReference type="Proteomes" id="UP000016924">
    <property type="component" value="Unassembled WGS sequence"/>
</dbReference>
<dbReference type="RefSeq" id="XP_007783279.1">
    <property type="nucleotide sequence ID" value="XM_007785089.1"/>
</dbReference>
<dbReference type="InterPro" id="IPR002401">
    <property type="entry name" value="Cyt_P450_E_grp-I"/>
</dbReference>
<dbReference type="InterPro" id="IPR050121">
    <property type="entry name" value="Cytochrome_P450_monoxygenase"/>
</dbReference>
<organism evidence="8 9">
    <name type="scientific">Coniosporium apollinis (strain CBS 100218)</name>
    <name type="common">Rock-inhabiting black yeast</name>
    <dbReference type="NCBI Taxonomy" id="1168221"/>
    <lineage>
        <taxon>Eukaryota</taxon>
        <taxon>Fungi</taxon>
        <taxon>Dikarya</taxon>
        <taxon>Ascomycota</taxon>
        <taxon>Pezizomycotina</taxon>
        <taxon>Dothideomycetes</taxon>
        <taxon>Dothideomycetes incertae sedis</taxon>
        <taxon>Coniosporium</taxon>
    </lineage>
</organism>
<evidence type="ECO:0000313" key="9">
    <source>
        <dbReference type="Proteomes" id="UP000016924"/>
    </source>
</evidence>
<comment type="cofactor">
    <cofactor evidence="1 7">
        <name>heme</name>
        <dbReference type="ChEBI" id="CHEBI:30413"/>
    </cofactor>
</comment>
<keyword evidence="7" id="KW-0349">Heme</keyword>
<proteinExistence type="inferred from homology"/>
<gene>
    <name evidence="8" type="ORF">W97_07108</name>
</gene>
<dbReference type="HOGENOM" id="CLU_1927704_0_0_1"/>
<keyword evidence="5 7" id="KW-0408">Iron</keyword>
<dbReference type="eggNOG" id="KOG0157">
    <property type="taxonomic scope" value="Eukaryota"/>
</dbReference>
<dbReference type="PANTHER" id="PTHR24305">
    <property type="entry name" value="CYTOCHROME P450"/>
    <property type="match status" value="1"/>
</dbReference>
<dbReference type="GO" id="GO:0005506">
    <property type="term" value="F:iron ion binding"/>
    <property type="evidence" value="ECO:0007669"/>
    <property type="project" value="InterPro"/>
</dbReference>
<evidence type="ECO:0000256" key="7">
    <source>
        <dbReference type="PIRSR" id="PIRSR602401-1"/>
    </source>
</evidence>
<evidence type="ECO:0000256" key="3">
    <source>
        <dbReference type="ARBA" id="ARBA00022723"/>
    </source>
</evidence>
<dbReference type="PANTHER" id="PTHR24305:SF187">
    <property type="entry name" value="P450, PUTATIVE (EUROFUNG)-RELATED"/>
    <property type="match status" value="1"/>
</dbReference>
<dbReference type="GO" id="GO:0004497">
    <property type="term" value="F:monooxygenase activity"/>
    <property type="evidence" value="ECO:0007669"/>
    <property type="project" value="UniProtKB-KW"/>
</dbReference>
<protein>
    <recommendedName>
        <fullName evidence="10">Cytochrome P450</fullName>
    </recommendedName>
</protein>
<dbReference type="OrthoDB" id="6692864at2759"/>